<dbReference type="GO" id="GO:0006650">
    <property type="term" value="P:glycerophospholipid metabolic process"/>
    <property type="evidence" value="ECO:0007669"/>
    <property type="project" value="InterPro"/>
</dbReference>
<keyword evidence="4" id="KW-0479">Metal-binding</keyword>
<dbReference type="NCBIfam" id="NF003198">
    <property type="entry name" value="PRK04169.1-2"/>
    <property type="match status" value="1"/>
</dbReference>
<evidence type="ECO:0000256" key="10">
    <source>
        <dbReference type="NCBIfam" id="TIGR01769"/>
    </source>
</evidence>
<name>A0A0S7YDC2_UNCT6</name>
<evidence type="ECO:0000256" key="8">
    <source>
        <dbReference type="ARBA" id="ARBA00023264"/>
    </source>
</evidence>
<evidence type="ECO:0000256" key="2">
    <source>
        <dbReference type="ARBA" id="ARBA00022516"/>
    </source>
</evidence>
<dbReference type="Pfam" id="PF01884">
    <property type="entry name" value="PcrB"/>
    <property type="match status" value="1"/>
</dbReference>
<dbReference type="PANTHER" id="PTHR21235">
    <property type="entry name" value="IMIDAZOLE GLYCEROL PHOSPHATE SYNTHASE SUBUNIT HISF/H IGP SYNTHASE SUBUNIT HISF/H"/>
    <property type="match status" value="1"/>
</dbReference>
<keyword evidence="5" id="KW-0460">Magnesium</keyword>
<sequence>MKMKSGSVYATLNKSRPGVFVLLDPDRTPINKIAQLTQSVCEQGVHGILIGTSLLVSPQFDAFVSTVKQSADKPVVLFPGGSHQISSQADAVFFLSLLSGRNAQFLIGEQVKAVFLIREYDLEVIPVGYILIEPGNYTAVEYISNTRPIPRTKPEIAVAHALAGEYLGMKYIYLEAGSGAEKPVPIDMVKEVKQTISIPLIVGGGIRTAKDARDIIQAGADYIVLGSIVEKSEDQFKEIMESIG</sequence>
<evidence type="ECO:0000256" key="4">
    <source>
        <dbReference type="ARBA" id="ARBA00022723"/>
    </source>
</evidence>
<dbReference type="Gene3D" id="3.20.20.390">
    <property type="entry name" value="FMN-linked oxidoreductases"/>
    <property type="match status" value="1"/>
</dbReference>
<accession>A0A0S7YDC2</accession>
<proteinExistence type="inferred from homology"/>
<dbReference type="AlphaFoldDB" id="A0A0S7YDC2"/>
<evidence type="ECO:0000256" key="3">
    <source>
        <dbReference type="ARBA" id="ARBA00022679"/>
    </source>
</evidence>
<reference evidence="11 12" key="1">
    <citation type="journal article" date="2015" name="Microbiome">
        <title>Genomic resolution of linkages in carbon, nitrogen, and sulfur cycling among widespread estuary sediment bacteria.</title>
        <authorList>
            <person name="Baker B.J."/>
            <person name="Lazar C.S."/>
            <person name="Teske A.P."/>
            <person name="Dick G.J."/>
        </authorList>
    </citation>
    <scope>NUCLEOTIDE SEQUENCE [LARGE SCALE GENOMIC DNA]</scope>
    <source>
        <strain evidence="11">DG_78</strain>
    </source>
</reference>
<dbReference type="GO" id="GO:0047294">
    <property type="term" value="F:phosphoglycerol geranylgeranyltransferase activity"/>
    <property type="evidence" value="ECO:0007669"/>
    <property type="project" value="UniProtKB-UniRule"/>
</dbReference>
<dbReference type="PANTHER" id="PTHR21235:SF22">
    <property type="entry name" value="GERANYLGERANYLGLYCERYL PHOSPHATE SYNTHASE"/>
    <property type="match status" value="1"/>
</dbReference>
<keyword evidence="3" id="KW-0808">Transferase</keyword>
<dbReference type="GO" id="GO:0008654">
    <property type="term" value="P:phospholipid biosynthetic process"/>
    <property type="evidence" value="ECO:0007669"/>
    <property type="project" value="UniProtKB-KW"/>
</dbReference>
<dbReference type="NCBIfam" id="TIGR01769">
    <property type="entry name" value="GGGP"/>
    <property type="match status" value="1"/>
</dbReference>
<keyword evidence="8" id="KW-1208">Phospholipid metabolism</keyword>
<dbReference type="CDD" id="cd02812">
    <property type="entry name" value="PcrB_like"/>
    <property type="match status" value="1"/>
</dbReference>
<dbReference type="PATRIC" id="fig|1703772.3.peg.1632"/>
<dbReference type="Proteomes" id="UP000051012">
    <property type="component" value="Unassembled WGS sequence"/>
</dbReference>
<dbReference type="InterPro" id="IPR010946">
    <property type="entry name" value="GGGP_synth"/>
</dbReference>
<organism evidence="11 12">
    <name type="scientific">candidate division TA06 bacterium DG_78</name>
    <dbReference type="NCBI Taxonomy" id="1703772"/>
    <lineage>
        <taxon>Bacteria</taxon>
        <taxon>Bacteria division TA06</taxon>
    </lineage>
</organism>
<keyword evidence="2" id="KW-0444">Lipid biosynthesis</keyword>
<keyword evidence="7" id="KW-0594">Phospholipid biosynthesis</keyword>
<evidence type="ECO:0000256" key="1">
    <source>
        <dbReference type="ARBA" id="ARBA00012676"/>
    </source>
</evidence>
<dbReference type="NCBIfam" id="TIGR01768">
    <property type="entry name" value="GGGP-family"/>
    <property type="match status" value="1"/>
</dbReference>
<dbReference type="GO" id="GO:0000107">
    <property type="term" value="F:imidazoleglycerol-phosphate synthase activity"/>
    <property type="evidence" value="ECO:0007669"/>
    <property type="project" value="TreeGrafter"/>
</dbReference>
<dbReference type="InterPro" id="IPR008205">
    <property type="entry name" value="GGGP_HepGP_synthase"/>
</dbReference>
<evidence type="ECO:0000256" key="5">
    <source>
        <dbReference type="ARBA" id="ARBA00022842"/>
    </source>
</evidence>
<gene>
    <name evidence="11" type="ORF">AMJ52_05180</name>
</gene>
<protein>
    <recommendedName>
        <fullName evidence="1 10">Phosphoglycerol geranylgeranyltransferase</fullName>
        <ecNumber evidence="1 10">2.5.1.41</ecNumber>
    </recommendedName>
</protein>
<evidence type="ECO:0000313" key="11">
    <source>
        <dbReference type="EMBL" id="KPJ72786.1"/>
    </source>
</evidence>
<dbReference type="GO" id="GO:0000287">
    <property type="term" value="F:magnesium ion binding"/>
    <property type="evidence" value="ECO:0007669"/>
    <property type="project" value="InterPro"/>
</dbReference>
<keyword evidence="6" id="KW-0443">Lipid metabolism</keyword>
<dbReference type="EMBL" id="LJNI01000055">
    <property type="protein sequence ID" value="KPJ72786.1"/>
    <property type="molecule type" value="Genomic_DNA"/>
</dbReference>
<dbReference type="InterPro" id="IPR050064">
    <property type="entry name" value="IGPS_HisA/HisF"/>
</dbReference>
<comment type="catalytic activity">
    <reaction evidence="9">
        <text>sn-glycerol 1-phosphate + (2E,6E,10E)-geranylgeranyl diphosphate = sn-3-O-(geranylgeranyl)glycerol 1-phosphate + diphosphate</text>
        <dbReference type="Rhea" id="RHEA:23404"/>
        <dbReference type="ChEBI" id="CHEBI:33019"/>
        <dbReference type="ChEBI" id="CHEBI:57677"/>
        <dbReference type="ChEBI" id="CHEBI:57685"/>
        <dbReference type="ChEBI" id="CHEBI:58756"/>
        <dbReference type="EC" id="2.5.1.41"/>
    </reaction>
</comment>
<evidence type="ECO:0000256" key="9">
    <source>
        <dbReference type="ARBA" id="ARBA00047288"/>
    </source>
</evidence>
<comment type="caution">
    <text evidence="11">The sequence shown here is derived from an EMBL/GenBank/DDBJ whole genome shotgun (WGS) entry which is preliminary data.</text>
</comment>
<evidence type="ECO:0000256" key="7">
    <source>
        <dbReference type="ARBA" id="ARBA00023209"/>
    </source>
</evidence>
<dbReference type="HAMAP" id="MF_00112">
    <property type="entry name" value="GGGP_HepGP_synthase"/>
    <property type="match status" value="1"/>
</dbReference>
<dbReference type="SUPFAM" id="SSF51395">
    <property type="entry name" value="FMN-linked oxidoreductases"/>
    <property type="match status" value="1"/>
</dbReference>
<dbReference type="EC" id="2.5.1.41" evidence="1 10"/>
<dbReference type="InterPro" id="IPR038597">
    <property type="entry name" value="GGGP/HepGP_synthase_sf"/>
</dbReference>
<evidence type="ECO:0000256" key="6">
    <source>
        <dbReference type="ARBA" id="ARBA00023098"/>
    </source>
</evidence>
<evidence type="ECO:0000313" key="12">
    <source>
        <dbReference type="Proteomes" id="UP000051012"/>
    </source>
</evidence>
<dbReference type="GO" id="GO:0005737">
    <property type="term" value="C:cytoplasm"/>
    <property type="evidence" value="ECO:0007669"/>
    <property type="project" value="InterPro"/>
</dbReference>